<reference evidence="2 3" key="1">
    <citation type="submission" date="2018-08" db="EMBL/GenBank/DDBJ databases">
        <title>Genome and evolution of the arbuscular mycorrhizal fungus Diversispora epigaea (formerly Glomus versiforme) and its bacterial endosymbionts.</title>
        <authorList>
            <person name="Sun X."/>
            <person name="Fei Z."/>
            <person name="Harrison M."/>
        </authorList>
    </citation>
    <scope>NUCLEOTIDE SEQUENCE [LARGE SCALE GENOMIC DNA]</scope>
    <source>
        <strain evidence="2 3">IT104</strain>
    </source>
</reference>
<accession>A0A397JX36</accession>
<dbReference type="Proteomes" id="UP000266861">
    <property type="component" value="Unassembled WGS sequence"/>
</dbReference>
<organism evidence="2 3">
    <name type="scientific">Diversispora epigaea</name>
    <dbReference type="NCBI Taxonomy" id="1348612"/>
    <lineage>
        <taxon>Eukaryota</taxon>
        <taxon>Fungi</taxon>
        <taxon>Fungi incertae sedis</taxon>
        <taxon>Mucoromycota</taxon>
        <taxon>Glomeromycotina</taxon>
        <taxon>Glomeromycetes</taxon>
        <taxon>Diversisporales</taxon>
        <taxon>Diversisporaceae</taxon>
        <taxon>Diversispora</taxon>
    </lineage>
</organism>
<keyword evidence="1" id="KW-0812">Transmembrane</keyword>
<dbReference type="AlphaFoldDB" id="A0A397JX36"/>
<name>A0A397JX36_9GLOM</name>
<dbReference type="EMBL" id="PQFF01000013">
    <property type="protein sequence ID" value="RHZ89403.1"/>
    <property type="molecule type" value="Genomic_DNA"/>
</dbReference>
<keyword evidence="1" id="KW-1133">Transmembrane helix</keyword>
<keyword evidence="3" id="KW-1185">Reference proteome</keyword>
<sequence length="100" mass="11487">MAPLGKKKEIDEFIQQTQLKATKCVEVIEWIPFDKFNNIEYLAKGGFGKVFKATWSDGQANSLKLLPYFAYCMTIIYSFSAGFLVMPYIATTHIRVNFFI</sequence>
<feature type="transmembrane region" description="Helical" evidence="1">
    <location>
        <begin position="68"/>
        <end position="90"/>
    </location>
</feature>
<dbReference type="InterPro" id="IPR011009">
    <property type="entry name" value="Kinase-like_dom_sf"/>
</dbReference>
<dbReference type="OrthoDB" id="2428671at2759"/>
<proteinExistence type="predicted"/>
<gene>
    <name evidence="2" type="ORF">Glove_15g4</name>
</gene>
<protein>
    <recommendedName>
        <fullName evidence="4">Protein kinase domain-containing protein</fullName>
    </recommendedName>
</protein>
<evidence type="ECO:0000313" key="3">
    <source>
        <dbReference type="Proteomes" id="UP000266861"/>
    </source>
</evidence>
<dbReference type="SUPFAM" id="SSF56112">
    <property type="entry name" value="Protein kinase-like (PK-like)"/>
    <property type="match status" value="1"/>
</dbReference>
<evidence type="ECO:0000313" key="2">
    <source>
        <dbReference type="EMBL" id="RHZ89403.1"/>
    </source>
</evidence>
<comment type="caution">
    <text evidence="2">The sequence shown here is derived from an EMBL/GenBank/DDBJ whole genome shotgun (WGS) entry which is preliminary data.</text>
</comment>
<dbReference type="Gene3D" id="1.10.510.10">
    <property type="entry name" value="Transferase(Phosphotransferase) domain 1"/>
    <property type="match status" value="1"/>
</dbReference>
<keyword evidence="1" id="KW-0472">Membrane</keyword>
<evidence type="ECO:0000256" key="1">
    <source>
        <dbReference type="SAM" id="Phobius"/>
    </source>
</evidence>
<evidence type="ECO:0008006" key="4">
    <source>
        <dbReference type="Google" id="ProtNLM"/>
    </source>
</evidence>